<protein>
    <recommendedName>
        <fullName evidence="3 9">NADH-ubiquinone oxidoreductase chain 3</fullName>
        <ecNumber evidence="9">7.1.1.2</ecNumber>
    </recommendedName>
</protein>
<evidence type="ECO:0000256" key="2">
    <source>
        <dbReference type="ARBA" id="ARBA00008472"/>
    </source>
</evidence>
<dbReference type="AlphaFoldDB" id="A0A8T9ZXH1"/>
<comment type="catalytic activity">
    <reaction evidence="8 9">
        <text>a ubiquinone + NADH + 5 H(+)(in) = a ubiquinol + NAD(+) + 4 H(+)(out)</text>
        <dbReference type="Rhea" id="RHEA:29091"/>
        <dbReference type="Rhea" id="RHEA-COMP:9565"/>
        <dbReference type="Rhea" id="RHEA-COMP:9566"/>
        <dbReference type="ChEBI" id="CHEBI:15378"/>
        <dbReference type="ChEBI" id="CHEBI:16389"/>
        <dbReference type="ChEBI" id="CHEBI:17976"/>
        <dbReference type="ChEBI" id="CHEBI:57540"/>
        <dbReference type="ChEBI" id="CHEBI:57945"/>
        <dbReference type="EC" id="7.1.1.2"/>
    </reaction>
</comment>
<evidence type="ECO:0000256" key="10">
    <source>
        <dbReference type="SAM" id="SignalP"/>
    </source>
</evidence>
<evidence type="ECO:0000256" key="9">
    <source>
        <dbReference type="RuleBase" id="RU003640"/>
    </source>
</evidence>
<dbReference type="InterPro" id="IPR038430">
    <property type="entry name" value="NDAH_ubi_oxred_su3_sf"/>
</dbReference>
<keyword evidence="9" id="KW-1278">Translocase</keyword>
<evidence type="ECO:0000256" key="4">
    <source>
        <dbReference type="ARBA" id="ARBA00022448"/>
    </source>
</evidence>
<dbReference type="GO" id="GO:0030964">
    <property type="term" value="C:NADH dehydrogenase complex"/>
    <property type="evidence" value="ECO:0007669"/>
    <property type="project" value="TreeGrafter"/>
</dbReference>
<evidence type="ECO:0000256" key="5">
    <source>
        <dbReference type="ARBA" id="ARBA00022692"/>
    </source>
</evidence>
<feature type="transmembrane region" description="Helical" evidence="9">
    <location>
        <begin position="86"/>
        <end position="105"/>
    </location>
</feature>
<keyword evidence="9 11" id="KW-0496">Mitochondrion</keyword>
<reference evidence="11" key="1">
    <citation type="journal article" date="2022" name="Cladistics">
        <title>Diversification of the phytophagous lineages of true bugs (Insecta: Hemiptera: Heteroptera) shortly after that of the flowering plants.</title>
        <authorList>
            <person name="Ye F."/>
            <person name="Kment P."/>
            <person name="Redei D."/>
            <person name="Luo J.Y."/>
            <person name="Wang Y.H."/>
            <person name="Kuechler S.M."/>
            <person name="Zhang W.W."/>
            <person name="Chen P.P."/>
            <person name="Wu H.Y."/>
            <person name="Wu Y.Z."/>
            <person name="Sun X.Y."/>
            <person name="Ding L."/>
            <person name="Wang Y.R."/>
            <person name="Xie Q."/>
        </authorList>
    </citation>
    <scope>NUCLEOTIDE SEQUENCE</scope>
</reference>
<keyword evidence="9" id="KW-0249">Electron transport</keyword>
<evidence type="ECO:0000256" key="7">
    <source>
        <dbReference type="ARBA" id="ARBA00023136"/>
    </source>
</evidence>
<organism evidence="11">
    <name type="scientific">Valleriola javanica</name>
    <dbReference type="NCBI Taxonomy" id="236433"/>
    <lineage>
        <taxon>Eukaryota</taxon>
        <taxon>Metazoa</taxon>
        <taxon>Ecdysozoa</taxon>
        <taxon>Arthropoda</taxon>
        <taxon>Hexapoda</taxon>
        <taxon>Insecta</taxon>
        <taxon>Pterygota</taxon>
        <taxon>Neoptera</taxon>
        <taxon>Paraneoptera</taxon>
        <taxon>Hemiptera</taxon>
        <taxon>Heteroptera</taxon>
        <taxon>Panheteroptera</taxon>
        <taxon>Leptopodomorpha</taxon>
        <taxon>Leptopodidae</taxon>
        <taxon>Valleriola</taxon>
    </lineage>
</organism>
<comment type="function">
    <text evidence="9">Core subunit of the mitochondrial membrane respiratory chain NADH dehydrogenase (Complex I) which catalyzes electron transfer from NADH through the respiratory chain, using ubiquinone as an electron acceptor. Essential for the catalytic activity of complex I.</text>
</comment>
<evidence type="ECO:0000256" key="3">
    <source>
        <dbReference type="ARBA" id="ARBA00021007"/>
    </source>
</evidence>
<dbReference type="PANTHER" id="PTHR11058:SF9">
    <property type="entry name" value="NADH-UBIQUINONE OXIDOREDUCTASE CHAIN 3"/>
    <property type="match status" value="1"/>
</dbReference>
<keyword evidence="10" id="KW-0732">Signal</keyword>
<evidence type="ECO:0000256" key="1">
    <source>
        <dbReference type="ARBA" id="ARBA00004370"/>
    </source>
</evidence>
<sequence>MMTVITSMMMMTTVSAMLMMICSLISTKSIMDREKTSPFECGFDPKSSPRMPFSIHFFLIAILFLIFDVEIVIIMPIIITVKYANLVTWTLTTFTFIIVLIAGLFHEWNNGILEWTK</sequence>
<feature type="chain" id="PRO_5035899410" description="NADH-ubiquinone oxidoreductase chain 3" evidence="10">
    <location>
        <begin position="17"/>
        <end position="117"/>
    </location>
</feature>
<comment type="similarity">
    <text evidence="2 9">Belongs to the complex I subunit 3 family.</text>
</comment>
<feature type="signal peptide" evidence="10">
    <location>
        <begin position="1"/>
        <end position="16"/>
    </location>
</feature>
<dbReference type="EMBL" id="MW619638">
    <property type="protein sequence ID" value="UPL65201.1"/>
    <property type="molecule type" value="Genomic_DNA"/>
</dbReference>
<keyword evidence="9" id="KW-0520">NAD</keyword>
<dbReference type="EC" id="7.1.1.2" evidence="9"/>
<name>A0A8T9ZXH1_9HEMI</name>
<keyword evidence="4 9" id="KW-0813">Transport</keyword>
<dbReference type="Pfam" id="PF00507">
    <property type="entry name" value="Oxidored_q4"/>
    <property type="match status" value="1"/>
</dbReference>
<geneLocation type="mitochondrion" evidence="11"/>
<keyword evidence="6 9" id="KW-1133">Transmembrane helix</keyword>
<proteinExistence type="inferred from homology"/>
<accession>A0A8T9ZXH1</accession>
<keyword evidence="7 9" id="KW-0472">Membrane</keyword>
<dbReference type="InterPro" id="IPR000440">
    <property type="entry name" value="NADH_UbQ/plastoQ_OxRdtase_su3"/>
</dbReference>
<evidence type="ECO:0000313" key="11">
    <source>
        <dbReference type="EMBL" id="UPL65201.1"/>
    </source>
</evidence>
<feature type="transmembrane region" description="Helical" evidence="9">
    <location>
        <begin position="53"/>
        <end position="79"/>
    </location>
</feature>
<evidence type="ECO:0000256" key="8">
    <source>
        <dbReference type="ARBA" id="ARBA00049551"/>
    </source>
</evidence>
<dbReference type="GO" id="GO:0031966">
    <property type="term" value="C:mitochondrial membrane"/>
    <property type="evidence" value="ECO:0007669"/>
    <property type="project" value="UniProtKB-SubCell"/>
</dbReference>
<comment type="subcellular location">
    <subcellularLocation>
        <location evidence="1">Membrane</location>
    </subcellularLocation>
    <subcellularLocation>
        <location evidence="9">Mitochondrion membrane</location>
        <topology evidence="9">Multi-pass membrane protein</topology>
    </subcellularLocation>
</comment>
<evidence type="ECO:0000256" key="6">
    <source>
        <dbReference type="ARBA" id="ARBA00022989"/>
    </source>
</evidence>
<dbReference type="Gene3D" id="1.20.58.1610">
    <property type="entry name" value="NADH:ubiquinone/plastoquinone oxidoreductase, chain 3"/>
    <property type="match status" value="1"/>
</dbReference>
<dbReference type="GO" id="GO:0008137">
    <property type="term" value="F:NADH dehydrogenase (ubiquinone) activity"/>
    <property type="evidence" value="ECO:0007669"/>
    <property type="project" value="UniProtKB-UniRule"/>
</dbReference>
<keyword evidence="5 9" id="KW-0812">Transmembrane</keyword>
<keyword evidence="9" id="KW-0679">Respiratory chain</keyword>
<dbReference type="PANTHER" id="PTHR11058">
    <property type="entry name" value="NADH-UBIQUINONE OXIDOREDUCTASE CHAIN 3"/>
    <property type="match status" value="1"/>
</dbReference>
<keyword evidence="9" id="KW-0830">Ubiquinone</keyword>